<dbReference type="GO" id="GO:0005730">
    <property type="term" value="C:nucleolus"/>
    <property type="evidence" value="ECO:0007669"/>
    <property type="project" value="TreeGrafter"/>
</dbReference>
<dbReference type="HOGENOM" id="CLU_013994_1_0_1"/>
<dbReference type="InterPro" id="IPR016024">
    <property type="entry name" value="ARM-type_fold"/>
</dbReference>
<dbReference type="GO" id="GO:0010629">
    <property type="term" value="P:negative regulation of gene expression"/>
    <property type="evidence" value="ECO:0007669"/>
    <property type="project" value="UniProtKB-ARBA"/>
</dbReference>
<keyword evidence="7" id="KW-1185">Reference proteome</keyword>
<dbReference type="EMBL" id="CR382123">
    <property type="protein sequence ID" value="CAH01599.1"/>
    <property type="molecule type" value="Genomic_DNA"/>
</dbReference>
<dbReference type="AlphaFoldDB" id="Q6CTJ1"/>
<dbReference type="PANTHER" id="PTHR13389:SF0">
    <property type="entry name" value="PUMILIO HOMOLOG 3"/>
    <property type="match status" value="1"/>
</dbReference>
<accession>Q6CTJ1</accession>
<dbReference type="GO" id="GO:0003729">
    <property type="term" value="F:mRNA binding"/>
    <property type="evidence" value="ECO:0007669"/>
    <property type="project" value="TreeGrafter"/>
</dbReference>
<dbReference type="Gene3D" id="1.25.10.10">
    <property type="entry name" value="Leucine-rich Repeat Variant"/>
    <property type="match status" value="1"/>
</dbReference>
<dbReference type="OMA" id="YGPEFSI"/>
<dbReference type="PaxDb" id="284590-Q6CTJ1"/>
<sequence length="662" mass="75403">MAATSKKLNKRQLESKESKDSGKIVKRAKNISVDSGDEDSDDVLHGLSSEDELDDELDDASSNSDSDELDNESDQLDESDEDQEDAEDEEDAGTGNDADKKESNGVSQHAEQRKTLKERKLQRKSGETVQQIKSLWERLRVKNPPIPKPVREKLCNEIWELSNDCIEDLVLKHDASRIVQTLVKYSSKERREQITLALKDKIYVLATSSYGKYLLVKLLHYGSRKSRQIIIDQLHGNLRKLMRHREGAYVVEDLFVLYASQEQRNQMIREFWGSEYAVFRESHKELTLEEVCASSVEKRNIIARNLIGTITASVEKGSAGFQILHAAMREYVKIANDKETSEFIELLEENFAELVHTPEGAEVASTLIAKANAKERKGLIKTLKEHAIKLIQNEHGAVVFITLLMTVDDTVLVSKAFSPPIKEHLPELIVDKFGRRPLLFLLLGLDGKYFGPNMKNELQRYIKMSETTSKKPFDQRRLELLKRFAPMILSGVNEHYKTILDENIGSQFVADLLVNDDVYEQLSESDQKLFAELVDTVAIYFKGDISEEDHPINKPFSARLLKSLIQNGRYNVKARKLEPLEKVQGLGIPFAEKFYEDIIDSSNLLDWINKPNSSFTIVALYEALHGTEEGEQFDHDLKKVIKKIETNDSNKGAQLLLKLMKH</sequence>
<evidence type="ECO:0000256" key="3">
    <source>
        <dbReference type="PROSITE-ProRule" id="PRU00317"/>
    </source>
</evidence>
<dbReference type="InterPro" id="IPR011989">
    <property type="entry name" value="ARM-like"/>
</dbReference>
<feature type="repeat" description="Pumilio" evidence="3">
    <location>
        <begin position="233"/>
        <end position="269"/>
    </location>
</feature>
<feature type="repeat" description="Pumilio" evidence="3">
    <location>
        <begin position="197"/>
        <end position="232"/>
    </location>
</feature>
<dbReference type="Proteomes" id="UP000000598">
    <property type="component" value="Chromosome C"/>
</dbReference>
<feature type="compositionally biased region" description="Basic and acidic residues" evidence="4">
    <location>
        <begin position="11"/>
        <end position="23"/>
    </location>
</feature>
<reference evidence="6 7" key="1">
    <citation type="journal article" date="2004" name="Nature">
        <title>Genome evolution in yeasts.</title>
        <authorList>
            <consortium name="Genolevures"/>
            <person name="Dujon B."/>
            <person name="Sherman D."/>
            <person name="Fischer G."/>
            <person name="Durrens P."/>
            <person name="Casaregola S."/>
            <person name="Lafontaine I."/>
            <person name="de Montigny J."/>
            <person name="Marck C."/>
            <person name="Neuveglise C."/>
            <person name="Talla E."/>
            <person name="Goffard N."/>
            <person name="Frangeul L."/>
            <person name="Aigle M."/>
            <person name="Anthouard V."/>
            <person name="Babour A."/>
            <person name="Barbe V."/>
            <person name="Barnay S."/>
            <person name="Blanchin S."/>
            <person name="Beckerich J.M."/>
            <person name="Beyne E."/>
            <person name="Bleykasten C."/>
            <person name="Boisrame A."/>
            <person name="Boyer J."/>
            <person name="Cattolico L."/>
            <person name="Confanioleri F."/>
            <person name="de Daruvar A."/>
            <person name="Despons L."/>
            <person name="Fabre E."/>
            <person name="Fairhead C."/>
            <person name="Ferry-Dumazet H."/>
            <person name="Groppi A."/>
            <person name="Hantraye F."/>
            <person name="Hennequin C."/>
            <person name="Jauniaux N."/>
            <person name="Joyet P."/>
            <person name="Kachouri R."/>
            <person name="Kerrest A."/>
            <person name="Koszul R."/>
            <person name="Lemaire M."/>
            <person name="Lesur I."/>
            <person name="Ma L."/>
            <person name="Muller H."/>
            <person name="Nicaud J.M."/>
            <person name="Nikolski M."/>
            <person name="Oztas S."/>
            <person name="Ozier-Kalogeropoulos O."/>
            <person name="Pellenz S."/>
            <person name="Potier S."/>
            <person name="Richard G.F."/>
            <person name="Straub M.L."/>
            <person name="Suleau A."/>
            <person name="Swennene D."/>
            <person name="Tekaia F."/>
            <person name="Wesolowski-Louvel M."/>
            <person name="Westhof E."/>
            <person name="Wirth B."/>
            <person name="Zeniou-Meyer M."/>
            <person name="Zivanovic I."/>
            <person name="Bolotin-Fukuhara M."/>
            <person name="Thierry A."/>
            <person name="Bouchier C."/>
            <person name="Caudron B."/>
            <person name="Scarpelli C."/>
            <person name="Gaillardin C."/>
            <person name="Weissenbach J."/>
            <person name="Wincker P."/>
            <person name="Souciet J.L."/>
        </authorList>
    </citation>
    <scope>NUCLEOTIDE SEQUENCE [LARGE SCALE GENOMIC DNA]</scope>
    <source>
        <strain evidence="7">ATCC 8585 / CBS 2359 / DSM 70799 / NBRC 1267 / NRRL Y-1140 / WM37</strain>
    </source>
</reference>
<dbReference type="SMART" id="SM00025">
    <property type="entry name" value="Pumilio"/>
    <property type="match status" value="6"/>
</dbReference>
<dbReference type="FunCoup" id="Q6CTJ1">
    <property type="interactions" value="1043"/>
</dbReference>
<proteinExistence type="predicted"/>
<dbReference type="InterPro" id="IPR012959">
    <property type="entry name" value="CPL_dom"/>
</dbReference>
<evidence type="ECO:0000256" key="2">
    <source>
        <dbReference type="ARBA" id="ARBA00022884"/>
    </source>
</evidence>
<dbReference type="GO" id="GO:0006417">
    <property type="term" value="P:regulation of translation"/>
    <property type="evidence" value="ECO:0007669"/>
    <property type="project" value="TreeGrafter"/>
</dbReference>
<dbReference type="PROSITE" id="PS50303">
    <property type="entry name" value="PUM_HD"/>
    <property type="match status" value="1"/>
</dbReference>
<feature type="domain" description="PUM-HD" evidence="5">
    <location>
        <begin position="131"/>
        <end position="485"/>
    </location>
</feature>
<evidence type="ECO:0000256" key="1">
    <source>
        <dbReference type="ARBA" id="ARBA00022737"/>
    </source>
</evidence>
<dbReference type="KEGG" id="kla:KLLA0_C12331g"/>
<dbReference type="Pfam" id="PF08144">
    <property type="entry name" value="CPL"/>
    <property type="match status" value="1"/>
</dbReference>
<feature type="compositionally biased region" description="Acidic residues" evidence="4">
    <location>
        <begin position="49"/>
        <end position="92"/>
    </location>
</feature>
<gene>
    <name evidence="6" type="ORF">KLLA0_C12331g</name>
</gene>
<dbReference type="STRING" id="284590.Q6CTJ1"/>
<dbReference type="InterPro" id="IPR040059">
    <property type="entry name" value="PUM3"/>
</dbReference>
<dbReference type="PROSITE" id="PS50302">
    <property type="entry name" value="PUM"/>
    <property type="match status" value="2"/>
</dbReference>
<protein>
    <submittedName>
        <fullName evidence="6">KLLA0C12331p</fullName>
    </submittedName>
</protein>
<evidence type="ECO:0000313" key="7">
    <source>
        <dbReference type="Proteomes" id="UP000000598"/>
    </source>
</evidence>
<evidence type="ECO:0000256" key="4">
    <source>
        <dbReference type="SAM" id="MobiDB-lite"/>
    </source>
</evidence>
<feature type="region of interest" description="Disordered" evidence="4">
    <location>
        <begin position="1"/>
        <end position="126"/>
    </location>
</feature>
<dbReference type="SUPFAM" id="SSF48371">
    <property type="entry name" value="ARM repeat"/>
    <property type="match status" value="1"/>
</dbReference>
<name>Q6CTJ1_KLULA</name>
<organism evidence="6 7">
    <name type="scientific">Kluyveromyces lactis (strain ATCC 8585 / CBS 2359 / DSM 70799 / NBRC 1267 / NRRL Y-1140 / WM37)</name>
    <name type="common">Yeast</name>
    <name type="synonym">Candida sphaerica</name>
    <dbReference type="NCBI Taxonomy" id="284590"/>
    <lineage>
        <taxon>Eukaryota</taxon>
        <taxon>Fungi</taxon>
        <taxon>Dikarya</taxon>
        <taxon>Ascomycota</taxon>
        <taxon>Saccharomycotina</taxon>
        <taxon>Saccharomycetes</taxon>
        <taxon>Saccharomycetales</taxon>
        <taxon>Saccharomycetaceae</taxon>
        <taxon>Kluyveromyces</taxon>
    </lineage>
</organism>
<keyword evidence="1" id="KW-0677">Repeat</keyword>
<feature type="compositionally biased region" description="Basic and acidic residues" evidence="4">
    <location>
        <begin position="110"/>
        <end position="119"/>
    </location>
</feature>
<dbReference type="InParanoid" id="Q6CTJ1"/>
<dbReference type="InterPro" id="IPR001313">
    <property type="entry name" value="Pumilio_RNA-bd_rpt"/>
</dbReference>
<dbReference type="PANTHER" id="PTHR13389">
    <property type="entry name" value="PUMILIO HOMOLOG 3"/>
    <property type="match status" value="1"/>
</dbReference>
<keyword evidence="2" id="KW-0694">RNA-binding</keyword>
<evidence type="ECO:0000313" key="6">
    <source>
        <dbReference type="EMBL" id="CAH01599.1"/>
    </source>
</evidence>
<dbReference type="InterPro" id="IPR033133">
    <property type="entry name" value="PUM-HD"/>
</dbReference>
<dbReference type="eggNOG" id="KOG2050">
    <property type="taxonomic scope" value="Eukaryota"/>
</dbReference>
<evidence type="ECO:0000259" key="5">
    <source>
        <dbReference type="PROSITE" id="PS50303"/>
    </source>
</evidence>